<keyword evidence="3" id="KW-1185">Reference proteome</keyword>
<protein>
    <submittedName>
        <fullName evidence="2">Uncharacterized protein</fullName>
    </submittedName>
</protein>
<gene>
    <name evidence="2" type="ORF">BDQ12DRAFT_729783</name>
</gene>
<evidence type="ECO:0000313" key="2">
    <source>
        <dbReference type="EMBL" id="TFK31191.1"/>
    </source>
</evidence>
<sequence>MASTTHKVEEPAVTIVHASKTPFPTIELGAEYQSREYITKTVFVDGNIKFAIEDAVVQPVSSARNSKYGVKFITISLPNGFINYLTQTTESQFYRPITKAGSTWFNVEIVADFGGFRAIVGGNEIKVPMDVFSPGEGVGIVTRMLFNAYTSRPERGGPSYIRFRLHDAEIMSSVGVNLPSLPVRGVKTPSRLPARKRSASEDLSKASSSQTTGGQSRQGENYKVRTSASVNLPSLSVRGVNTPRLPGNSGTQAG</sequence>
<dbReference type="Proteomes" id="UP000308652">
    <property type="component" value="Unassembled WGS sequence"/>
</dbReference>
<dbReference type="AlphaFoldDB" id="A0A5C3LR53"/>
<dbReference type="EMBL" id="ML213838">
    <property type="protein sequence ID" value="TFK31191.1"/>
    <property type="molecule type" value="Genomic_DNA"/>
</dbReference>
<proteinExistence type="predicted"/>
<organism evidence="2 3">
    <name type="scientific">Crucibulum laeve</name>
    <dbReference type="NCBI Taxonomy" id="68775"/>
    <lineage>
        <taxon>Eukaryota</taxon>
        <taxon>Fungi</taxon>
        <taxon>Dikarya</taxon>
        <taxon>Basidiomycota</taxon>
        <taxon>Agaricomycotina</taxon>
        <taxon>Agaricomycetes</taxon>
        <taxon>Agaricomycetidae</taxon>
        <taxon>Agaricales</taxon>
        <taxon>Agaricineae</taxon>
        <taxon>Nidulariaceae</taxon>
        <taxon>Crucibulum</taxon>
    </lineage>
</organism>
<evidence type="ECO:0000313" key="3">
    <source>
        <dbReference type="Proteomes" id="UP000308652"/>
    </source>
</evidence>
<feature type="region of interest" description="Disordered" evidence="1">
    <location>
        <begin position="185"/>
        <end position="254"/>
    </location>
</feature>
<feature type="compositionally biased region" description="Polar residues" evidence="1">
    <location>
        <begin position="224"/>
        <end position="234"/>
    </location>
</feature>
<reference evidence="2 3" key="1">
    <citation type="journal article" date="2019" name="Nat. Ecol. Evol.">
        <title>Megaphylogeny resolves global patterns of mushroom evolution.</title>
        <authorList>
            <person name="Varga T."/>
            <person name="Krizsan K."/>
            <person name="Foldi C."/>
            <person name="Dima B."/>
            <person name="Sanchez-Garcia M."/>
            <person name="Sanchez-Ramirez S."/>
            <person name="Szollosi G.J."/>
            <person name="Szarkandi J.G."/>
            <person name="Papp V."/>
            <person name="Albert L."/>
            <person name="Andreopoulos W."/>
            <person name="Angelini C."/>
            <person name="Antonin V."/>
            <person name="Barry K.W."/>
            <person name="Bougher N.L."/>
            <person name="Buchanan P."/>
            <person name="Buyck B."/>
            <person name="Bense V."/>
            <person name="Catcheside P."/>
            <person name="Chovatia M."/>
            <person name="Cooper J."/>
            <person name="Damon W."/>
            <person name="Desjardin D."/>
            <person name="Finy P."/>
            <person name="Geml J."/>
            <person name="Haridas S."/>
            <person name="Hughes K."/>
            <person name="Justo A."/>
            <person name="Karasinski D."/>
            <person name="Kautmanova I."/>
            <person name="Kiss B."/>
            <person name="Kocsube S."/>
            <person name="Kotiranta H."/>
            <person name="LaButti K.M."/>
            <person name="Lechner B.E."/>
            <person name="Liimatainen K."/>
            <person name="Lipzen A."/>
            <person name="Lukacs Z."/>
            <person name="Mihaltcheva S."/>
            <person name="Morgado L.N."/>
            <person name="Niskanen T."/>
            <person name="Noordeloos M.E."/>
            <person name="Ohm R.A."/>
            <person name="Ortiz-Santana B."/>
            <person name="Ovrebo C."/>
            <person name="Racz N."/>
            <person name="Riley R."/>
            <person name="Savchenko A."/>
            <person name="Shiryaev A."/>
            <person name="Soop K."/>
            <person name="Spirin V."/>
            <person name="Szebenyi C."/>
            <person name="Tomsovsky M."/>
            <person name="Tulloss R.E."/>
            <person name="Uehling J."/>
            <person name="Grigoriev I.V."/>
            <person name="Vagvolgyi C."/>
            <person name="Papp T."/>
            <person name="Martin F.M."/>
            <person name="Miettinen O."/>
            <person name="Hibbett D.S."/>
            <person name="Nagy L.G."/>
        </authorList>
    </citation>
    <scope>NUCLEOTIDE SEQUENCE [LARGE SCALE GENOMIC DNA]</scope>
    <source>
        <strain evidence="2 3">CBS 166.37</strain>
    </source>
</reference>
<accession>A0A5C3LR53</accession>
<name>A0A5C3LR53_9AGAR</name>
<evidence type="ECO:0000256" key="1">
    <source>
        <dbReference type="SAM" id="MobiDB-lite"/>
    </source>
</evidence>
<feature type="compositionally biased region" description="Low complexity" evidence="1">
    <location>
        <begin position="205"/>
        <end position="215"/>
    </location>
</feature>